<evidence type="ECO:0000256" key="3">
    <source>
        <dbReference type="ARBA" id="ARBA00022827"/>
    </source>
</evidence>
<proteinExistence type="predicted"/>
<sequence length="124" mass="13548">MGDAAHAVVPFFGQGINCSFEDAATAVRATGERPIGGPLRDGAVMENIVEKYSGTRVAAGHALAELSLRNLQELSAHVTSPSFHERRALERRLHEQYPDCTPHCTSWWHSPARLMTSHSKRTAG</sequence>
<keyword evidence="6" id="KW-0503">Monooxygenase</keyword>
<evidence type="ECO:0000256" key="4">
    <source>
        <dbReference type="ARBA" id="ARBA00022857"/>
    </source>
</evidence>
<keyword evidence="2" id="KW-0285">Flavoprotein</keyword>
<dbReference type="PANTHER" id="PTHR46028">
    <property type="entry name" value="KYNURENINE 3-MONOOXYGENASE"/>
    <property type="match status" value="1"/>
</dbReference>
<keyword evidence="9" id="KW-1185">Reference proteome</keyword>
<dbReference type="Pfam" id="PF01494">
    <property type="entry name" value="FAD_binding_3"/>
    <property type="match status" value="1"/>
</dbReference>
<feature type="domain" description="FAD-binding" evidence="7">
    <location>
        <begin position="1"/>
        <end position="28"/>
    </location>
</feature>
<comment type="cofactor">
    <cofactor evidence="1">
        <name>FAD</name>
        <dbReference type="ChEBI" id="CHEBI:57692"/>
    </cofactor>
</comment>
<dbReference type="PANTHER" id="PTHR46028:SF2">
    <property type="entry name" value="KYNURENINE 3-MONOOXYGENASE"/>
    <property type="match status" value="1"/>
</dbReference>
<dbReference type="InterPro" id="IPR036188">
    <property type="entry name" value="FAD/NAD-bd_sf"/>
</dbReference>
<evidence type="ECO:0000313" key="9">
    <source>
        <dbReference type="Proteomes" id="UP001501102"/>
    </source>
</evidence>
<dbReference type="Proteomes" id="UP001501102">
    <property type="component" value="Unassembled WGS sequence"/>
</dbReference>
<dbReference type="Gene3D" id="3.50.50.60">
    <property type="entry name" value="FAD/NAD(P)-binding domain"/>
    <property type="match status" value="1"/>
</dbReference>
<dbReference type="InterPro" id="IPR002938">
    <property type="entry name" value="FAD-bd"/>
</dbReference>
<keyword evidence="5" id="KW-0560">Oxidoreductase</keyword>
<keyword evidence="3" id="KW-0274">FAD</keyword>
<evidence type="ECO:0000313" key="8">
    <source>
        <dbReference type="EMBL" id="GAA2929668.1"/>
    </source>
</evidence>
<keyword evidence="4" id="KW-0521">NADP</keyword>
<evidence type="ECO:0000256" key="1">
    <source>
        <dbReference type="ARBA" id="ARBA00001974"/>
    </source>
</evidence>
<evidence type="ECO:0000256" key="5">
    <source>
        <dbReference type="ARBA" id="ARBA00023002"/>
    </source>
</evidence>
<evidence type="ECO:0000259" key="7">
    <source>
        <dbReference type="Pfam" id="PF01494"/>
    </source>
</evidence>
<evidence type="ECO:0000256" key="2">
    <source>
        <dbReference type="ARBA" id="ARBA00022630"/>
    </source>
</evidence>
<protein>
    <recommendedName>
        <fullName evidence="7">FAD-binding domain-containing protein</fullName>
    </recommendedName>
</protein>
<evidence type="ECO:0000256" key="6">
    <source>
        <dbReference type="ARBA" id="ARBA00023033"/>
    </source>
</evidence>
<comment type="caution">
    <text evidence="8">The sequence shown here is derived from an EMBL/GenBank/DDBJ whole genome shotgun (WGS) entry which is preliminary data.</text>
</comment>
<dbReference type="EMBL" id="BAAAXZ010000103">
    <property type="protein sequence ID" value="GAA2929668.1"/>
    <property type="molecule type" value="Genomic_DNA"/>
</dbReference>
<dbReference type="SUPFAM" id="SSF51905">
    <property type="entry name" value="FAD/NAD(P)-binding domain"/>
    <property type="match status" value="1"/>
</dbReference>
<organism evidence="8 9">
    <name type="scientific">Streptomyces thioluteus</name>
    <dbReference type="NCBI Taxonomy" id="66431"/>
    <lineage>
        <taxon>Bacteria</taxon>
        <taxon>Bacillati</taxon>
        <taxon>Actinomycetota</taxon>
        <taxon>Actinomycetes</taxon>
        <taxon>Kitasatosporales</taxon>
        <taxon>Streptomycetaceae</taxon>
        <taxon>Streptomyces</taxon>
    </lineage>
</organism>
<reference evidence="8 9" key="1">
    <citation type="journal article" date="2019" name="Int. J. Syst. Evol. Microbiol.">
        <title>The Global Catalogue of Microorganisms (GCM) 10K type strain sequencing project: providing services to taxonomists for standard genome sequencing and annotation.</title>
        <authorList>
            <consortium name="The Broad Institute Genomics Platform"/>
            <consortium name="The Broad Institute Genome Sequencing Center for Infectious Disease"/>
            <person name="Wu L."/>
            <person name="Ma J."/>
        </authorList>
    </citation>
    <scope>NUCLEOTIDE SEQUENCE [LARGE SCALE GENOMIC DNA]</scope>
    <source>
        <strain evidence="8 9">JCM 4087</strain>
    </source>
</reference>
<accession>A0ABN3WVR0</accession>
<name>A0ABN3WVR0_STRTU</name>
<gene>
    <name evidence="8" type="ORF">GCM10020221_26830</name>
</gene>